<protein>
    <submittedName>
        <fullName evidence="1">Uncharacterized protein</fullName>
    </submittedName>
</protein>
<evidence type="ECO:0000313" key="1">
    <source>
        <dbReference type="EMBL" id="CAF4471781.1"/>
    </source>
</evidence>
<evidence type="ECO:0000313" key="2">
    <source>
        <dbReference type="Proteomes" id="UP000681720"/>
    </source>
</evidence>
<accession>A0A8S2X1K7</accession>
<dbReference type="Proteomes" id="UP000681720">
    <property type="component" value="Unassembled WGS sequence"/>
</dbReference>
<proteinExistence type="predicted"/>
<gene>
    <name evidence="1" type="ORF">GIL414_LOCUS33379</name>
</gene>
<reference evidence="1" key="1">
    <citation type="submission" date="2021-02" db="EMBL/GenBank/DDBJ databases">
        <authorList>
            <person name="Nowell W R."/>
        </authorList>
    </citation>
    <scope>NUCLEOTIDE SEQUENCE</scope>
</reference>
<name>A0A8S2X1K7_9BILA</name>
<organism evidence="1 2">
    <name type="scientific">Rotaria magnacalcarata</name>
    <dbReference type="NCBI Taxonomy" id="392030"/>
    <lineage>
        <taxon>Eukaryota</taxon>
        <taxon>Metazoa</taxon>
        <taxon>Spiralia</taxon>
        <taxon>Gnathifera</taxon>
        <taxon>Rotifera</taxon>
        <taxon>Eurotatoria</taxon>
        <taxon>Bdelloidea</taxon>
        <taxon>Philodinida</taxon>
        <taxon>Philodinidae</taxon>
        <taxon>Rotaria</taxon>
    </lineage>
</organism>
<feature type="non-terminal residue" evidence="1">
    <location>
        <position position="20"/>
    </location>
</feature>
<dbReference type="AlphaFoldDB" id="A0A8S2X1K7"/>
<comment type="caution">
    <text evidence="1">The sequence shown here is derived from an EMBL/GenBank/DDBJ whole genome shotgun (WGS) entry which is preliminary data.</text>
</comment>
<dbReference type="EMBL" id="CAJOBJ010073781">
    <property type="protein sequence ID" value="CAF4471781.1"/>
    <property type="molecule type" value="Genomic_DNA"/>
</dbReference>
<sequence>MIQLLITNNVMLKLAQVVDS</sequence>